<keyword evidence="2" id="KW-1185">Reference proteome</keyword>
<protein>
    <recommendedName>
        <fullName evidence="3">Glycine dehydrogenase</fullName>
    </recommendedName>
</protein>
<evidence type="ECO:0000313" key="2">
    <source>
        <dbReference type="Proteomes" id="UP000248536"/>
    </source>
</evidence>
<name>A0A2Z4LPU4_9FLAO</name>
<evidence type="ECO:0008006" key="3">
    <source>
        <dbReference type="Google" id="ProtNLM"/>
    </source>
</evidence>
<dbReference type="KEGG" id="spon:HME9304_00846"/>
<dbReference type="RefSeq" id="WP_112377379.1">
    <property type="nucleotide sequence ID" value="NZ_CP030104.1"/>
</dbReference>
<dbReference type="Proteomes" id="UP000248536">
    <property type="component" value="Chromosome"/>
</dbReference>
<accession>A0A2Z4LPU4</accession>
<dbReference type="AlphaFoldDB" id="A0A2Z4LPU4"/>
<evidence type="ECO:0000313" key="1">
    <source>
        <dbReference type="EMBL" id="AWX43855.1"/>
    </source>
</evidence>
<gene>
    <name evidence="1" type="ORF">HME9304_00846</name>
</gene>
<proteinExistence type="predicted"/>
<organism evidence="1 2">
    <name type="scientific">Flagellimonas maritima</name>
    <dbReference type="NCBI Taxonomy" id="1383885"/>
    <lineage>
        <taxon>Bacteria</taxon>
        <taxon>Pseudomonadati</taxon>
        <taxon>Bacteroidota</taxon>
        <taxon>Flavobacteriia</taxon>
        <taxon>Flavobacteriales</taxon>
        <taxon>Flavobacteriaceae</taxon>
        <taxon>Flagellimonas</taxon>
    </lineage>
</organism>
<reference evidence="1 2" key="1">
    <citation type="submission" date="2018-06" db="EMBL/GenBank/DDBJ databases">
        <title>Spongiibacterium sp. HME9304 Genome sequencing and assembly.</title>
        <authorList>
            <person name="Kang H."/>
            <person name="Kim H."/>
            <person name="Joh K."/>
        </authorList>
    </citation>
    <scope>NUCLEOTIDE SEQUENCE [LARGE SCALE GENOMIC DNA]</scope>
    <source>
        <strain evidence="1 2">HME9304</strain>
    </source>
</reference>
<dbReference type="OrthoDB" id="1262821at2"/>
<sequence>MKISCEQASTICNKSQYQEASFWEIQKLKLHILMCKTCAKFSRKNTVLTSLCDKAGLSILSENDKDEMRKKLKEHL</sequence>
<dbReference type="EMBL" id="CP030104">
    <property type="protein sequence ID" value="AWX43855.1"/>
    <property type="molecule type" value="Genomic_DNA"/>
</dbReference>